<dbReference type="RefSeq" id="WP_269308342.1">
    <property type="nucleotide sequence ID" value="NZ_CP098242.1"/>
</dbReference>
<proteinExistence type="predicted"/>
<name>A0A9E9P1Z4_9BURK</name>
<feature type="transmembrane region" description="Helical" evidence="1">
    <location>
        <begin position="50"/>
        <end position="67"/>
    </location>
</feature>
<feature type="domain" description="HPP transmembrane region" evidence="2">
    <location>
        <begin position="17"/>
        <end position="178"/>
    </location>
</feature>
<dbReference type="Proteomes" id="UP001156215">
    <property type="component" value="Chromosome"/>
</dbReference>
<evidence type="ECO:0000259" key="2">
    <source>
        <dbReference type="Pfam" id="PF04982"/>
    </source>
</evidence>
<dbReference type="InterPro" id="IPR058581">
    <property type="entry name" value="TM_HPP"/>
</dbReference>
<dbReference type="PANTHER" id="PTHR33741">
    <property type="entry name" value="TRANSMEMBRANE PROTEIN DDB_G0269096-RELATED"/>
    <property type="match status" value="1"/>
</dbReference>
<dbReference type="EMBL" id="CP098242">
    <property type="protein sequence ID" value="WAW09344.1"/>
    <property type="molecule type" value="Genomic_DNA"/>
</dbReference>
<feature type="transmembrane region" description="Helical" evidence="1">
    <location>
        <begin position="151"/>
        <end position="169"/>
    </location>
</feature>
<protein>
    <submittedName>
        <fullName evidence="3">HPP family protein</fullName>
    </submittedName>
</protein>
<feature type="transmembrane region" description="Helical" evidence="1">
    <location>
        <begin position="79"/>
        <end position="95"/>
    </location>
</feature>
<dbReference type="Pfam" id="PF04982">
    <property type="entry name" value="TM_HPP"/>
    <property type="match status" value="1"/>
</dbReference>
<keyword evidence="1" id="KW-1133">Transmembrane helix</keyword>
<evidence type="ECO:0000313" key="4">
    <source>
        <dbReference type="Proteomes" id="UP001156215"/>
    </source>
</evidence>
<reference evidence="3" key="1">
    <citation type="journal article" date="2022" name="Front. Microbiol.">
        <title>New perspectives on an old grouping: The genomic and phenotypic variability of Oxalobacter formigenes and the implications for calcium oxalate stone prevention.</title>
        <authorList>
            <person name="Chmiel J.A."/>
            <person name="Carr C."/>
            <person name="Stuivenberg G.A."/>
            <person name="Venema R."/>
            <person name="Chanyi R.M."/>
            <person name="Al K.F."/>
            <person name="Giguere D."/>
            <person name="Say H."/>
            <person name="Akouris P.P."/>
            <person name="Dominguez Romero S.A."/>
            <person name="Kwong A."/>
            <person name="Tai V."/>
            <person name="Koval S.F."/>
            <person name="Razvi H."/>
            <person name="Bjazevic J."/>
            <person name="Burton J.P."/>
        </authorList>
    </citation>
    <scope>NUCLEOTIDE SEQUENCE</scope>
    <source>
        <strain evidence="3">WoOx3</strain>
    </source>
</reference>
<gene>
    <name evidence="3" type="ORF">NB640_08745</name>
</gene>
<evidence type="ECO:0000256" key="1">
    <source>
        <dbReference type="SAM" id="Phobius"/>
    </source>
</evidence>
<dbReference type="AlphaFoldDB" id="A0A9E9P1Z4"/>
<dbReference type="PANTHER" id="PTHR33741:SF5">
    <property type="entry name" value="TRANSMEMBRANE PROTEIN DDB_G0269096-RELATED"/>
    <property type="match status" value="1"/>
</dbReference>
<keyword evidence="1" id="KW-0812">Transmembrane</keyword>
<dbReference type="InterPro" id="IPR007065">
    <property type="entry name" value="HPP"/>
</dbReference>
<accession>A0A9E9P1Z4</accession>
<organism evidence="3 4">
    <name type="scientific">Oxalobacter vibrioformis</name>
    <dbReference type="NCBI Taxonomy" id="933080"/>
    <lineage>
        <taxon>Bacteria</taxon>
        <taxon>Pseudomonadati</taxon>
        <taxon>Pseudomonadota</taxon>
        <taxon>Betaproteobacteria</taxon>
        <taxon>Burkholderiales</taxon>
        <taxon>Oxalobacteraceae</taxon>
        <taxon>Oxalobacter</taxon>
    </lineage>
</organism>
<keyword evidence="1" id="KW-0472">Membrane</keyword>
<evidence type="ECO:0000313" key="3">
    <source>
        <dbReference type="EMBL" id="WAW09344.1"/>
    </source>
</evidence>
<dbReference type="KEGG" id="ovb:NB640_08745"/>
<feature type="transmembrane region" description="Helical" evidence="1">
    <location>
        <begin position="20"/>
        <end position="38"/>
    </location>
</feature>
<keyword evidence="4" id="KW-1185">Reference proteome</keyword>
<sequence length="182" mass="19825">MKRFFQKMRGSRRTHVRKPLAEIFWSWLGGFLGIFAVWQINRYLGIQENANLFLVGSFGASAVLIYGAPMSDFSQPRNLVGGHVISALAGVLVHLMLPDQIALAGALSVSIAIAAMLLTHTTHPPGGATALIAVTGGDSIFNLGFKYILTPVLTGVLIMLFIALIVNNLSANTDRHYPKFWF</sequence>